<dbReference type="Proteomes" id="UP000274822">
    <property type="component" value="Unassembled WGS sequence"/>
</dbReference>
<comment type="caution">
    <text evidence="3">The sequence shown here is derived from an EMBL/GenBank/DDBJ whole genome shotgun (WGS) entry which is preliminary data.</text>
</comment>
<keyword evidence="4" id="KW-1185">Reference proteome</keyword>
<gene>
    <name evidence="3" type="ORF">BC938DRAFT_473915</name>
</gene>
<keyword evidence="1" id="KW-0479">Metal-binding</keyword>
<sequence>MCSPANDRRAFVTSDAFTTHILLHEVCRSSGPHHIVNCPEDAVSSRLQEFHSQIEEAKADGDCGGSPLPAMLLIKSGVIENVKPKFWVTFLASAFRSIHFAITDAHGAGQAALFNYLLDAGGFVRLPRAASRRGKMDLVAVGGDAK</sequence>
<name>A0A433Q341_9FUNG</name>
<dbReference type="AlphaFoldDB" id="A0A433Q341"/>
<evidence type="ECO:0000313" key="3">
    <source>
        <dbReference type="EMBL" id="RUS24229.1"/>
    </source>
</evidence>
<evidence type="ECO:0000313" key="4">
    <source>
        <dbReference type="Proteomes" id="UP000274822"/>
    </source>
</evidence>
<dbReference type="EMBL" id="RBNJ01016747">
    <property type="protein sequence ID" value="RUS24229.1"/>
    <property type="molecule type" value="Genomic_DNA"/>
</dbReference>
<dbReference type="GO" id="GO:0008239">
    <property type="term" value="F:dipeptidyl-peptidase activity"/>
    <property type="evidence" value="ECO:0007669"/>
    <property type="project" value="TreeGrafter"/>
</dbReference>
<protein>
    <submittedName>
        <fullName evidence="3">Uncharacterized protein</fullName>
    </submittedName>
</protein>
<dbReference type="GO" id="GO:0005737">
    <property type="term" value="C:cytoplasm"/>
    <property type="evidence" value="ECO:0007669"/>
    <property type="project" value="TreeGrafter"/>
</dbReference>
<evidence type="ECO:0000256" key="2">
    <source>
        <dbReference type="ARBA" id="ARBA00022801"/>
    </source>
</evidence>
<proteinExistence type="predicted"/>
<dbReference type="GO" id="GO:0046872">
    <property type="term" value="F:metal ion binding"/>
    <property type="evidence" value="ECO:0007669"/>
    <property type="project" value="UniProtKB-KW"/>
</dbReference>
<evidence type="ECO:0000256" key="1">
    <source>
        <dbReference type="ARBA" id="ARBA00022723"/>
    </source>
</evidence>
<dbReference type="InterPro" id="IPR039461">
    <property type="entry name" value="Peptidase_M49"/>
</dbReference>
<keyword evidence="2" id="KW-0378">Hydrolase</keyword>
<reference evidence="3 4" key="1">
    <citation type="journal article" date="2018" name="New Phytol.">
        <title>Phylogenomics of Endogonaceae and evolution of mycorrhizas within Mucoromycota.</title>
        <authorList>
            <person name="Chang Y."/>
            <person name="Desiro A."/>
            <person name="Na H."/>
            <person name="Sandor L."/>
            <person name="Lipzen A."/>
            <person name="Clum A."/>
            <person name="Barry K."/>
            <person name="Grigoriev I.V."/>
            <person name="Martin F.M."/>
            <person name="Stajich J.E."/>
            <person name="Smith M.E."/>
            <person name="Bonito G."/>
            <person name="Spatafora J.W."/>
        </authorList>
    </citation>
    <scope>NUCLEOTIDE SEQUENCE [LARGE SCALE GENOMIC DNA]</scope>
    <source>
        <strain evidence="3 4">AD002</strain>
    </source>
</reference>
<organism evidence="3 4">
    <name type="scientific">Jimgerdemannia flammicorona</name>
    <dbReference type="NCBI Taxonomy" id="994334"/>
    <lineage>
        <taxon>Eukaryota</taxon>
        <taxon>Fungi</taxon>
        <taxon>Fungi incertae sedis</taxon>
        <taxon>Mucoromycota</taxon>
        <taxon>Mucoromycotina</taxon>
        <taxon>Endogonomycetes</taxon>
        <taxon>Endogonales</taxon>
        <taxon>Endogonaceae</taxon>
        <taxon>Jimgerdemannia</taxon>
    </lineage>
</organism>
<accession>A0A433Q341</accession>
<dbReference type="PANTHER" id="PTHR23422">
    <property type="entry name" value="DIPEPTIDYL PEPTIDASE III-RELATED"/>
    <property type="match status" value="1"/>
</dbReference>
<dbReference type="PANTHER" id="PTHR23422:SF9">
    <property type="entry name" value="ZN-DEPENDENT HYDROLASE"/>
    <property type="match status" value="1"/>
</dbReference>